<evidence type="ECO:0000256" key="1">
    <source>
        <dbReference type="ARBA" id="ARBA00010271"/>
    </source>
</evidence>
<dbReference type="PANTHER" id="PTHR11062">
    <property type="entry name" value="EXOSTOSIN HEPARAN SULFATE GLYCOSYLTRANSFERASE -RELATED"/>
    <property type="match status" value="1"/>
</dbReference>
<reference evidence="3 4" key="1">
    <citation type="submission" date="2020-04" db="EMBL/GenBank/DDBJ databases">
        <title>Perkinsus olseni comparative genomics.</title>
        <authorList>
            <person name="Bogema D.R."/>
        </authorList>
    </citation>
    <scope>NUCLEOTIDE SEQUENCE [LARGE SCALE GENOMIC DNA]</scope>
    <source>
        <strain evidence="3">ATCC PRA-179</strain>
    </source>
</reference>
<protein>
    <recommendedName>
        <fullName evidence="2">Exostosin GT47 domain-containing protein</fullName>
    </recommendedName>
</protein>
<proteinExistence type="inferred from homology"/>
<name>A0A7J6MBS6_PEROL</name>
<dbReference type="AlphaFoldDB" id="A0A7J6MBS6"/>
<dbReference type="Proteomes" id="UP000570595">
    <property type="component" value="Unassembled WGS sequence"/>
</dbReference>
<comment type="caution">
    <text evidence="3">The sequence shown here is derived from an EMBL/GenBank/DDBJ whole genome shotgun (WGS) entry which is preliminary data.</text>
</comment>
<comment type="similarity">
    <text evidence="1">Belongs to the glycosyltransferase 47 family.</text>
</comment>
<dbReference type="OrthoDB" id="1924787at2759"/>
<accession>A0A7J6MBS6</accession>
<feature type="domain" description="Exostosin GT47" evidence="2">
    <location>
        <begin position="686"/>
        <end position="982"/>
    </location>
</feature>
<dbReference type="Gene3D" id="3.60.10.10">
    <property type="entry name" value="Endonuclease/exonuclease/phosphatase"/>
    <property type="match status" value="1"/>
</dbReference>
<dbReference type="EMBL" id="JABAHT010000029">
    <property type="protein sequence ID" value="KAF4669042.1"/>
    <property type="molecule type" value="Genomic_DNA"/>
</dbReference>
<organism evidence="3 4">
    <name type="scientific">Perkinsus olseni</name>
    <name type="common">Perkinsus atlanticus</name>
    <dbReference type="NCBI Taxonomy" id="32597"/>
    <lineage>
        <taxon>Eukaryota</taxon>
        <taxon>Sar</taxon>
        <taxon>Alveolata</taxon>
        <taxon>Perkinsozoa</taxon>
        <taxon>Perkinsea</taxon>
        <taxon>Perkinsida</taxon>
        <taxon>Perkinsidae</taxon>
        <taxon>Perkinsus</taxon>
    </lineage>
</organism>
<sequence>MRRLEGLLSPVFGDRALFSEAMYNSGQQCPVSRARPTPIKVATWNIGSVQTNPLEFSDDSDHRFTHFLGEFQSHAEALEASGSTIGDILSEAFPFSVRSSLLGNYRALGLPSPESSAEAFDFLAKLRVWSGFLSSKNIGDSRIISWPDRFTNVFGNGRCRPSMISCYTEELSPSKAWLDSWIRFMADAHIPTLSVEKYNVASPYRENYRAFSVVGLAVFDSLLIAIAERTSVDWRDMRLGRIKCVSQRPQQLVNYIVQHLLRAEDVIMLQEVSDDIQSRILSVDEAEGYELIAESNSSGAKQRSVILIKKGCGLEIDVAASERVREAMRTEGERRGLASGDLSVAVVSTQNDHPLLLASFHGDTNGRLTIPTLKVLSSLGLPLLVGVDANCYANPTPGNLAVVDFLKAVTDTGLYHTQPLTTTRNLRTPLQAQSAKTNGFDENPKDYILLTNAGMTIEKSSVDDGGSGGHSLPNLRFPSDHAIVEAETVWSPMVRVLRLLLWPLTSGNFSNYNAHLECPGGIDDCLTEDFFRDLAQFQATYDWAGRTGVSAALPRRDQLPDFTTAPTSTVSRYMREDLNLSQYFLTSIYRLCVEPYLDRLDASGGAPKCPAPLADIMLNALLALETRFEGPSEARELYQRAVSLVTAASEAGDSSVEYLLADWQLDTPYTYPALLGLAQPSPVSFSSFKVYVYEPPEDIFTGLQQSSLLCGMGQWGVEVLVHKWLLSNANRTKDPSDADLFYVPVYGTCLQTRNGMGLQSMTAEVYEPLFKWLLNSPSWQRRDGADHIFLFADGQGAYQFTFYDILRPNPILLLVEGRCPTWNEPIGDHLDVKLCYSPWKDIIIPGHTDHGRAMYMRQHARPLEERDILLTFHGRHGGVHEGYKRCEVRNALVSELSQYPDVSVGGFIGNYLEIKGRSRFCMAPAGTSPWTNHLYESFFAGCIPVILSDDFILPFTAFLNWSQLSIRWPEERIAELYPFLKSIPDETVATFMHNVNAAACWFDWWSDADDCSPYVAIANELGDRASRVKNLGVSQNSAAGKFWNTPEEIVRRAGKRRSRFHVYSEQPFRMLTDDISHDSIWR</sequence>
<evidence type="ECO:0000313" key="4">
    <source>
        <dbReference type="Proteomes" id="UP000570595"/>
    </source>
</evidence>
<dbReference type="InterPro" id="IPR036691">
    <property type="entry name" value="Endo/exonu/phosph_ase_sf"/>
</dbReference>
<dbReference type="InterPro" id="IPR004263">
    <property type="entry name" value="Exostosin"/>
</dbReference>
<dbReference type="GO" id="GO:0016757">
    <property type="term" value="F:glycosyltransferase activity"/>
    <property type="evidence" value="ECO:0007669"/>
    <property type="project" value="InterPro"/>
</dbReference>
<dbReference type="PANTHER" id="PTHR11062:SF281">
    <property type="entry name" value="EXOSTOSIN-LIKE 2"/>
    <property type="match status" value="1"/>
</dbReference>
<evidence type="ECO:0000313" key="3">
    <source>
        <dbReference type="EMBL" id="KAF4669042.1"/>
    </source>
</evidence>
<dbReference type="SUPFAM" id="SSF56219">
    <property type="entry name" value="DNase I-like"/>
    <property type="match status" value="1"/>
</dbReference>
<dbReference type="Pfam" id="PF03016">
    <property type="entry name" value="Exostosin_GT47"/>
    <property type="match status" value="1"/>
</dbReference>
<evidence type="ECO:0000259" key="2">
    <source>
        <dbReference type="Pfam" id="PF03016"/>
    </source>
</evidence>
<gene>
    <name evidence="3" type="ORF">FOZ61_005177</name>
</gene>
<dbReference type="InterPro" id="IPR040911">
    <property type="entry name" value="Exostosin_GT47"/>
</dbReference>